<dbReference type="KEGG" id="dax:FDQ92_12230"/>
<protein>
    <submittedName>
        <fullName evidence="5">Nitrogenase</fullName>
    </submittedName>
</protein>
<dbReference type="PANTHER" id="PTHR42956:SF1">
    <property type="entry name" value="NITROGENASE IRON-MOLYBDENUM COFACTOR BIOSYNTHESIS PROTEIN NIFE"/>
    <property type="match status" value="1"/>
</dbReference>
<evidence type="ECO:0000313" key="6">
    <source>
        <dbReference type="Proteomes" id="UP000298602"/>
    </source>
</evidence>
<dbReference type="InterPro" id="IPR000510">
    <property type="entry name" value="Nase/OxRdtase_comp1"/>
</dbReference>
<organism evidence="5 6">
    <name type="scientific">Desulfoglaeba alkanexedens ALDC</name>
    <dbReference type="NCBI Taxonomy" id="980445"/>
    <lineage>
        <taxon>Bacteria</taxon>
        <taxon>Pseudomonadati</taxon>
        <taxon>Thermodesulfobacteriota</taxon>
        <taxon>Syntrophobacteria</taxon>
        <taxon>Syntrophobacterales</taxon>
        <taxon>Syntrophobacteraceae</taxon>
        <taxon>Desulfoglaeba</taxon>
    </lineage>
</organism>
<dbReference type="Proteomes" id="UP000298602">
    <property type="component" value="Chromosome"/>
</dbReference>
<feature type="domain" description="Sigma-54 factor interaction" evidence="4">
    <location>
        <begin position="90"/>
        <end position="313"/>
    </location>
</feature>
<keyword evidence="2 3" id="KW-0535">Nitrogen fixation</keyword>
<dbReference type="GO" id="GO:0006355">
    <property type="term" value="P:regulation of DNA-templated transcription"/>
    <property type="evidence" value="ECO:0007669"/>
    <property type="project" value="InterPro"/>
</dbReference>
<comment type="similarity">
    <text evidence="1 3">Belongs to the NifD/NifK/NifE/NifN family.</text>
</comment>
<dbReference type="SUPFAM" id="SSF53807">
    <property type="entry name" value="Helical backbone' metal receptor"/>
    <property type="match status" value="1"/>
</dbReference>
<dbReference type="AlphaFoldDB" id="A0A4P8L8B5"/>
<proteinExistence type="inferred from homology"/>
<dbReference type="Gene3D" id="3.40.50.12380">
    <property type="entry name" value="Nitrogenase MoFe cofactor biosynthesis protein NifE, C-terminal"/>
    <property type="match status" value="1"/>
</dbReference>
<dbReference type="GO" id="GO:0016163">
    <property type="term" value="F:nitrogenase activity"/>
    <property type="evidence" value="ECO:0007669"/>
    <property type="project" value="InterPro"/>
</dbReference>
<evidence type="ECO:0000256" key="3">
    <source>
        <dbReference type="RuleBase" id="RU004021"/>
    </source>
</evidence>
<dbReference type="InterPro" id="IPR049939">
    <property type="entry name" value="NifE-like"/>
</dbReference>
<dbReference type="OrthoDB" id="9762718at2"/>
<dbReference type="InterPro" id="IPR000318">
    <property type="entry name" value="Nase_comp1_CS"/>
</dbReference>
<evidence type="ECO:0000313" key="5">
    <source>
        <dbReference type="EMBL" id="QCQ22872.1"/>
    </source>
</evidence>
<gene>
    <name evidence="5" type="ORF">FDQ92_12230</name>
</gene>
<evidence type="ECO:0000256" key="2">
    <source>
        <dbReference type="ARBA" id="ARBA00023231"/>
    </source>
</evidence>
<sequence length="440" mass="48395">MNDCLNCNIGTHLVQKRKNGADLPLCSRPSTPGKITQRSCAFYGARWMLAPLEDAIHIVHGPVGCAYYGGTVRGRPFRVFSTALKEKDIVFGGGKRLIRTLKEARAVMPHAKYCFVYATCSAAIIGDDIAGICKEMEKEFGFPVIFVNCPGFKGDSQASGHRIAFESLLDHLVGQGERTEAGLHDVNIIGDYNINGESMVLKSLLEQMGIRVRCVFTGHADYEGITAAHRVKLNLLICQNSARFLTEGLQKRYGIPYLEVTFLGLSQTIASLRRIGQYFGLESQAEKVIATEYKAIKPGLERLLPRLKGKKAALFFGAARMASLVKALDDMGIEVTFTGSQFGDSSTYKDAWRNVNPGTYIIDDASEQDLEHLLDELRPDVFMGGIKEQFLSHKFGIGFCLFPQLKCAGPYVGFKGFLNLAASVHNAVHAPVWKLASLNL</sequence>
<dbReference type="Gene3D" id="3.40.50.1980">
    <property type="entry name" value="Nitrogenase molybdenum iron protein domain"/>
    <property type="match status" value="1"/>
</dbReference>
<dbReference type="RefSeq" id="WP_137425155.1">
    <property type="nucleotide sequence ID" value="NZ_CP040098.1"/>
</dbReference>
<dbReference type="InterPro" id="IPR002078">
    <property type="entry name" value="Sigma_54_int"/>
</dbReference>
<reference evidence="5 6" key="2">
    <citation type="submission" date="2019-05" db="EMBL/GenBank/DDBJ databases">
        <authorList>
            <person name="Suflita J.M."/>
            <person name="Marks C.R."/>
        </authorList>
    </citation>
    <scope>NUCLEOTIDE SEQUENCE [LARGE SCALE GENOMIC DNA]</scope>
    <source>
        <strain evidence="5 6">ALDC</strain>
    </source>
</reference>
<keyword evidence="6" id="KW-1185">Reference proteome</keyword>
<dbReference type="PROSITE" id="PS50045">
    <property type="entry name" value="SIGMA54_INTERACT_4"/>
    <property type="match status" value="1"/>
</dbReference>
<dbReference type="PANTHER" id="PTHR42956">
    <property type="entry name" value="NITROGENASE IRON-MOLYBDENUM COFACTOR BIOSYNTHESIS PROTEIN NIFE"/>
    <property type="match status" value="1"/>
</dbReference>
<dbReference type="PROSITE" id="PS00090">
    <property type="entry name" value="NITROGENASE_1_2"/>
    <property type="match status" value="1"/>
</dbReference>
<evidence type="ECO:0000256" key="1">
    <source>
        <dbReference type="ARBA" id="ARBA00011002"/>
    </source>
</evidence>
<accession>A0A4P8L8B5</accession>
<evidence type="ECO:0000259" key="4">
    <source>
        <dbReference type="PROSITE" id="PS50045"/>
    </source>
</evidence>
<dbReference type="Pfam" id="PF00148">
    <property type="entry name" value="Oxidored_nitro"/>
    <property type="match status" value="1"/>
</dbReference>
<dbReference type="PROSITE" id="PS00699">
    <property type="entry name" value="NITROGENASE_1_1"/>
    <property type="match status" value="1"/>
</dbReference>
<name>A0A4P8L8B5_9BACT</name>
<reference evidence="5 6" key="1">
    <citation type="submission" date="2019-05" db="EMBL/GenBank/DDBJ databases">
        <title>The Complete Genome Sequence of the n-alkane-degrading Desulfoglaeba alkanexedens ALDC reveals multiple alkylsuccinate synthase gene clusters.</title>
        <authorList>
            <person name="Callaghan A.V."/>
            <person name="Davidova I.A."/>
            <person name="Duncan K.E."/>
            <person name="Morris B."/>
            <person name="McInerney M.J."/>
        </authorList>
    </citation>
    <scope>NUCLEOTIDE SEQUENCE [LARGE SCALE GENOMIC DNA]</scope>
    <source>
        <strain evidence="5 6">ALDC</strain>
    </source>
</reference>
<dbReference type="GO" id="GO:0005524">
    <property type="term" value="F:ATP binding"/>
    <property type="evidence" value="ECO:0007669"/>
    <property type="project" value="InterPro"/>
</dbReference>
<dbReference type="EMBL" id="CP040098">
    <property type="protein sequence ID" value="QCQ22872.1"/>
    <property type="molecule type" value="Genomic_DNA"/>
</dbReference>
<dbReference type="CDD" id="cd01967">
    <property type="entry name" value="Nitrogenase_MoFe_alpha_like"/>
    <property type="match status" value="1"/>
</dbReference>